<dbReference type="Proteomes" id="UP000317332">
    <property type="component" value="Unassembled WGS sequence"/>
</dbReference>
<reference evidence="2 3" key="1">
    <citation type="submission" date="2019-06" db="EMBL/GenBank/DDBJ databases">
        <title>Flavobacteriaceae Paucihalobacterium erythroidium CWB-1, complete genome.</title>
        <authorList>
            <person name="Wu S."/>
        </authorList>
    </citation>
    <scope>NUCLEOTIDE SEQUENCE [LARGE SCALE GENOMIC DNA]</scope>
    <source>
        <strain evidence="2 3">CWB-1</strain>
    </source>
</reference>
<sequence>MNNFENLLIKLSTEAASVLPDSINKIDFCKLDLSVFNDAIRPEVFESSVLLENFVWAQMKRNNAKVAVGGYLEPRGIYRRSTHFNEGDTLTERNIHLGLDLWIEAGTPIFAPLNAEVHSFKNNQNFGDYGPTIILKHQVEGFEFYTLYGHLSLESLKNLLVGQKIAKGQQIATLGTATVNGDYPPHLHFQIIKDIEDYSGDYPGVCSKLELGYYMKNCPNPDLLINLFN</sequence>
<proteinExistence type="predicted"/>
<keyword evidence="3" id="KW-1185">Reference proteome</keyword>
<dbReference type="PANTHER" id="PTHR21666:SF270">
    <property type="entry name" value="MUREIN HYDROLASE ACTIVATOR ENVC"/>
    <property type="match status" value="1"/>
</dbReference>
<gene>
    <name evidence="2" type="ORF">FJ651_12140</name>
</gene>
<protein>
    <submittedName>
        <fullName evidence="2">Peptidase M23</fullName>
    </submittedName>
</protein>
<dbReference type="GO" id="GO:0004222">
    <property type="term" value="F:metalloendopeptidase activity"/>
    <property type="evidence" value="ECO:0007669"/>
    <property type="project" value="TreeGrafter"/>
</dbReference>
<dbReference type="OrthoDB" id="9801052at2"/>
<dbReference type="RefSeq" id="WP_140990806.1">
    <property type="nucleotide sequence ID" value="NZ_VHIQ01000006.1"/>
</dbReference>
<evidence type="ECO:0000313" key="3">
    <source>
        <dbReference type="Proteomes" id="UP000317332"/>
    </source>
</evidence>
<dbReference type="CDD" id="cd12797">
    <property type="entry name" value="M23_peptidase"/>
    <property type="match status" value="1"/>
</dbReference>
<feature type="domain" description="M23ase beta-sheet core" evidence="1">
    <location>
        <begin position="95"/>
        <end position="194"/>
    </location>
</feature>
<dbReference type="AlphaFoldDB" id="A0A506PIU9"/>
<dbReference type="Gene3D" id="2.70.70.10">
    <property type="entry name" value="Glucose Permease (Domain IIA)"/>
    <property type="match status" value="1"/>
</dbReference>
<dbReference type="EMBL" id="VHIQ01000006">
    <property type="protein sequence ID" value="TPV32310.1"/>
    <property type="molecule type" value="Genomic_DNA"/>
</dbReference>
<dbReference type="InterPro" id="IPR050570">
    <property type="entry name" value="Cell_wall_metabolism_enzyme"/>
</dbReference>
<dbReference type="PANTHER" id="PTHR21666">
    <property type="entry name" value="PEPTIDASE-RELATED"/>
    <property type="match status" value="1"/>
</dbReference>
<name>A0A506PIU9_9FLAO</name>
<evidence type="ECO:0000313" key="2">
    <source>
        <dbReference type="EMBL" id="TPV32310.1"/>
    </source>
</evidence>
<organism evidence="2 3">
    <name type="scientific">Paucihalobacter ruber</name>
    <dbReference type="NCBI Taxonomy" id="2567861"/>
    <lineage>
        <taxon>Bacteria</taxon>
        <taxon>Pseudomonadati</taxon>
        <taxon>Bacteroidota</taxon>
        <taxon>Flavobacteriia</taxon>
        <taxon>Flavobacteriales</taxon>
        <taxon>Flavobacteriaceae</taxon>
        <taxon>Paucihalobacter</taxon>
    </lineage>
</organism>
<accession>A0A506PIU9</accession>
<evidence type="ECO:0000259" key="1">
    <source>
        <dbReference type="Pfam" id="PF01551"/>
    </source>
</evidence>
<dbReference type="InterPro" id="IPR016047">
    <property type="entry name" value="M23ase_b-sheet_dom"/>
</dbReference>
<dbReference type="Pfam" id="PF01551">
    <property type="entry name" value="Peptidase_M23"/>
    <property type="match status" value="1"/>
</dbReference>
<comment type="caution">
    <text evidence="2">The sequence shown here is derived from an EMBL/GenBank/DDBJ whole genome shotgun (WGS) entry which is preliminary data.</text>
</comment>
<dbReference type="SUPFAM" id="SSF51261">
    <property type="entry name" value="Duplicated hybrid motif"/>
    <property type="match status" value="1"/>
</dbReference>
<dbReference type="InterPro" id="IPR011055">
    <property type="entry name" value="Dup_hybrid_motif"/>
</dbReference>